<proteinExistence type="predicted"/>
<organism evidence="2 3">
    <name type="scientific">Pseudoduganella aquatica</name>
    <dbReference type="NCBI Taxonomy" id="2660641"/>
    <lineage>
        <taxon>Bacteria</taxon>
        <taxon>Pseudomonadati</taxon>
        <taxon>Pseudomonadota</taxon>
        <taxon>Betaproteobacteria</taxon>
        <taxon>Burkholderiales</taxon>
        <taxon>Oxalobacteraceae</taxon>
        <taxon>Telluria group</taxon>
        <taxon>Pseudoduganella</taxon>
    </lineage>
</organism>
<evidence type="ECO:0000259" key="1">
    <source>
        <dbReference type="Pfam" id="PF04536"/>
    </source>
</evidence>
<dbReference type="Proteomes" id="UP000450676">
    <property type="component" value="Unassembled WGS sequence"/>
</dbReference>
<dbReference type="PANTHER" id="PTHR30373">
    <property type="entry name" value="UPF0603 PROTEIN YGCG"/>
    <property type="match status" value="1"/>
</dbReference>
<reference evidence="2 3" key="1">
    <citation type="submission" date="2019-12" db="EMBL/GenBank/DDBJ databases">
        <title>Novel species isolated from a subtropical stream in China.</title>
        <authorList>
            <person name="Lu H."/>
        </authorList>
    </citation>
    <scope>NUCLEOTIDE SEQUENCE [LARGE SCALE GENOMIC DNA]</scope>
    <source>
        <strain evidence="2 3">FT127W</strain>
    </source>
</reference>
<accession>A0A7X4HC90</accession>
<dbReference type="Gene3D" id="3.10.310.50">
    <property type="match status" value="1"/>
</dbReference>
<dbReference type="RefSeq" id="WP_161072912.1">
    <property type="nucleotide sequence ID" value="NZ_WWCU01000015.1"/>
</dbReference>
<comment type="caution">
    <text evidence="2">The sequence shown here is derived from an EMBL/GenBank/DDBJ whole genome shotgun (WGS) entry which is preliminary data.</text>
</comment>
<sequence length="160" mass="17826">MAKHFATTHRSIRQRFPESSLAEIKHAIMVSEQSHRGEIRVAIEAALQPSQLWQDMSPRERALELFASMHVWDTVDNSGVLIYILLADRSIEIVADRGVCPATGNATWRDIADAMRKHFASGSYTEGTLAGVEAVSRELAALVPENRFKVDELPDDVTLL</sequence>
<evidence type="ECO:0000313" key="2">
    <source>
        <dbReference type="EMBL" id="MYN08596.1"/>
    </source>
</evidence>
<dbReference type="EMBL" id="WWCU01000015">
    <property type="protein sequence ID" value="MYN08596.1"/>
    <property type="molecule type" value="Genomic_DNA"/>
</dbReference>
<dbReference type="PANTHER" id="PTHR30373:SF8">
    <property type="entry name" value="BLL7265 PROTEIN"/>
    <property type="match status" value="1"/>
</dbReference>
<evidence type="ECO:0000313" key="3">
    <source>
        <dbReference type="Proteomes" id="UP000450676"/>
    </source>
</evidence>
<feature type="domain" description="TPM" evidence="1">
    <location>
        <begin position="18"/>
        <end position="137"/>
    </location>
</feature>
<dbReference type="InterPro" id="IPR007621">
    <property type="entry name" value="TPM_dom"/>
</dbReference>
<name>A0A7X4HC90_9BURK</name>
<dbReference type="AlphaFoldDB" id="A0A7X4HC90"/>
<protein>
    <recommendedName>
        <fullName evidence="1">TPM domain-containing protein</fullName>
    </recommendedName>
</protein>
<dbReference type="Pfam" id="PF04536">
    <property type="entry name" value="TPM_phosphatase"/>
    <property type="match status" value="1"/>
</dbReference>
<keyword evidence="3" id="KW-1185">Reference proteome</keyword>
<gene>
    <name evidence="2" type="ORF">GTP77_14750</name>
</gene>